<dbReference type="WBParaSite" id="ACRNAN_scaffold480.g32952.t1">
    <property type="protein sequence ID" value="ACRNAN_scaffold480.g32952.t1"/>
    <property type="gene ID" value="ACRNAN_scaffold480.g32952"/>
</dbReference>
<keyword evidence="4 6" id="KW-1133">Transmembrane helix</keyword>
<evidence type="ECO:0000256" key="3">
    <source>
        <dbReference type="ARBA" id="ARBA00022692"/>
    </source>
</evidence>
<keyword evidence="5 6" id="KW-0472">Membrane</keyword>
<evidence type="ECO:0000256" key="2">
    <source>
        <dbReference type="ARBA" id="ARBA00022448"/>
    </source>
</evidence>
<feature type="transmembrane region" description="Helical" evidence="6">
    <location>
        <begin position="252"/>
        <end position="278"/>
    </location>
</feature>
<feature type="transmembrane region" description="Helical" evidence="6">
    <location>
        <begin position="450"/>
        <end position="470"/>
    </location>
</feature>
<name>A0A914DZY2_9BILA</name>
<dbReference type="InterPro" id="IPR011701">
    <property type="entry name" value="MFS"/>
</dbReference>
<sequence>MQDMTKPLNSSPDTELNLDGTRAKTDWKSIYVLSIVTFLGAIQAGAVGPTVWPYMKLMDPSVPDTYSGYFRSINSLGHVISAVIAGYCCNRLNQTKTPMMTGKILIISASLIYLTIELLSSARRYVFVIFEFLMGFSLGFLMIGRVYVAMASTEKDRSRAVSVSTLAMPFGLALGPLFQIFFTLFGYPGHEFLFGTHLNVYTSPIYLSIFSCLIGITLLLLCFHGKLQPTKKADDAALPATENRLGVNLDKIAISICLLTKLMVGFVMICMMAIGPPYTMTIFGWTSANAVLYGSIIQGLIGTIGIGWNLIYMFTKLNHRLPERRAILLGFTLFLTFFLVTFPWPFYTSKIQYESKLNNSTSEPTGCNVNYKWCAETPSVNVWVYSIAQVLCMGFGMPLVTINLDILYSKILGPIKQGTMQGIFMVCGEVLNIAGPIAMSNVYTSSGPRYIWLAEMLVLSSGVILWVVFFRRMVSFSQKIAEPQKL</sequence>
<dbReference type="PANTHER" id="PTHR23510:SF3">
    <property type="entry name" value="MAJOR FACILITATOR SUPERFAMILY DOMAIN-CONTAINING PROTEIN 8"/>
    <property type="match status" value="1"/>
</dbReference>
<dbReference type="AlphaFoldDB" id="A0A914DZY2"/>
<protein>
    <submittedName>
        <fullName evidence="8">Major facilitator superfamily (MFS) profile domain-containing protein</fullName>
    </submittedName>
</protein>
<dbReference type="Gene3D" id="1.20.1250.20">
    <property type="entry name" value="MFS general substrate transporter like domains"/>
    <property type="match status" value="1"/>
</dbReference>
<keyword evidence="7" id="KW-1185">Reference proteome</keyword>
<dbReference type="CDD" id="cd17326">
    <property type="entry name" value="MFS_MFSD8"/>
    <property type="match status" value="1"/>
</dbReference>
<dbReference type="Proteomes" id="UP000887540">
    <property type="component" value="Unplaced"/>
</dbReference>
<comment type="subcellular location">
    <subcellularLocation>
        <location evidence="1">Endomembrane system</location>
        <topology evidence="1">Multi-pass membrane protein</topology>
    </subcellularLocation>
</comment>
<accession>A0A914DZY2</accession>
<feature type="transmembrane region" description="Helical" evidence="6">
    <location>
        <begin position="125"/>
        <end position="148"/>
    </location>
</feature>
<feature type="transmembrane region" description="Helical" evidence="6">
    <location>
        <begin position="160"/>
        <end position="185"/>
    </location>
</feature>
<feature type="transmembrane region" description="Helical" evidence="6">
    <location>
        <begin position="205"/>
        <end position="223"/>
    </location>
</feature>
<evidence type="ECO:0000256" key="6">
    <source>
        <dbReference type="SAM" id="Phobius"/>
    </source>
</evidence>
<evidence type="ECO:0000313" key="8">
    <source>
        <dbReference type="WBParaSite" id="ACRNAN_scaffold480.g32952.t1"/>
    </source>
</evidence>
<evidence type="ECO:0000256" key="1">
    <source>
        <dbReference type="ARBA" id="ARBA00004127"/>
    </source>
</evidence>
<keyword evidence="2" id="KW-0813">Transport</keyword>
<dbReference type="GO" id="GO:0012505">
    <property type="term" value="C:endomembrane system"/>
    <property type="evidence" value="ECO:0007669"/>
    <property type="project" value="UniProtKB-SubCell"/>
</dbReference>
<dbReference type="PANTHER" id="PTHR23510">
    <property type="entry name" value="INNER MEMBRANE TRANSPORT PROTEIN YAJR"/>
    <property type="match status" value="1"/>
</dbReference>
<feature type="transmembrane region" description="Helical" evidence="6">
    <location>
        <begin position="382"/>
        <end position="402"/>
    </location>
</feature>
<dbReference type="GO" id="GO:0022857">
    <property type="term" value="F:transmembrane transporter activity"/>
    <property type="evidence" value="ECO:0007669"/>
    <property type="project" value="InterPro"/>
</dbReference>
<dbReference type="InterPro" id="IPR051068">
    <property type="entry name" value="MFS_Domain-Containing_Protein"/>
</dbReference>
<keyword evidence="3 6" id="KW-0812">Transmembrane</keyword>
<feature type="transmembrane region" description="Helical" evidence="6">
    <location>
        <begin position="326"/>
        <end position="347"/>
    </location>
</feature>
<evidence type="ECO:0000256" key="4">
    <source>
        <dbReference type="ARBA" id="ARBA00022989"/>
    </source>
</evidence>
<feature type="transmembrane region" description="Helical" evidence="6">
    <location>
        <begin position="72"/>
        <end position="89"/>
    </location>
</feature>
<feature type="transmembrane region" description="Helical" evidence="6">
    <location>
        <begin position="290"/>
        <end position="314"/>
    </location>
</feature>
<reference evidence="8" key="1">
    <citation type="submission" date="2022-11" db="UniProtKB">
        <authorList>
            <consortium name="WormBaseParasite"/>
        </authorList>
    </citation>
    <scope>IDENTIFICATION</scope>
</reference>
<organism evidence="7 8">
    <name type="scientific">Acrobeloides nanus</name>
    <dbReference type="NCBI Taxonomy" id="290746"/>
    <lineage>
        <taxon>Eukaryota</taxon>
        <taxon>Metazoa</taxon>
        <taxon>Ecdysozoa</taxon>
        <taxon>Nematoda</taxon>
        <taxon>Chromadorea</taxon>
        <taxon>Rhabditida</taxon>
        <taxon>Tylenchina</taxon>
        <taxon>Cephalobomorpha</taxon>
        <taxon>Cephaloboidea</taxon>
        <taxon>Cephalobidae</taxon>
        <taxon>Acrobeloides</taxon>
    </lineage>
</organism>
<evidence type="ECO:0000313" key="7">
    <source>
        <dbReference type="Proteomes" id="UP000887540"/>
    </source>
</evidence>
<evidence type="ECO:0000256" key="5">
    <source>
        <dbReference type="ARBA" id="ARBA00023136"/>
    </source>
</evidence>
<dbReference type="GO" id="GO:0005765">
    <property type="term" value="C:lysosomal membrane"/>
    <property type="evidence" value="ECO:0007669"/>
    <property type="project" value="TreeGrafter"/>
</dbReference>
<dbReference type="SUPFAM" id="SSF103473">
    <property type="entry name" value="MFS general substrate transporter"/>
    <property type="match status" value="1"/>
</dbReference>
<feature type="transmembrane region" description="Helical" evidence="6">
    <location>
        <begin position="30"/>
        <end position="52"/>
    </location>
</feature>
<dbReference type="InterPro" id="IPR036259">
    <property type="entry name" value="MFS_trans_sf"/>
</dbReference>
<feature type="transmembrane region" description="Helical" evidence="6">
    <location>
        <begin position="423"/>
        <end position="444"/>
    </location>
</feature>
<proteinExistence type="predicted"/>
<dbReference type="Pfam" id="PF07690">
    <property type="entry name" value="MFS_1"/>
    <property type="match status" value="1"/>
</dbReference>
<feature type="transmembrane region" description="Helical" evidence="6">
    <location>
        <begin position="101"/>
        <end position="119"/>
    </location>
</feature>